<dbReference type="PANTHER" id="PTHR35311:SF1">
    <property type="entry name" value="PROTEIN EMBRYO DEFECTIVE 1674"/>
    <property type="match status" value="1"/>
</dbReference>
<dbReference type="Pfam" id="PF09133">
    <property type="entry name" value="SANTA"/>
    <property type="match status" value="1"/>
</dbReference>
<sequence length="783" mass="86340">MGVLKIRINQRLLHCRHCHRRRHPPLPPADTPLPPANTHCFLLDRIIHQMRFKCNFCDSGYIPYIKFLVHLCDTTPAHLKSVFARGECILATSALVCSECGLPLRPPIFRRLPRRTPICTACCHNGDVTSYRHNRELEHLIQGITVKCEACKQYLPFSTFASHKLVNLCGENKQKAPYEVGKMDKSIVHGDEVRNDDDSSGDNHGTSKDVFSFEDDSVEEGEELEKPKAVKRVAENTCKTLPCDREAKITMPYGQKPATPTAAQASASPFRRLPIMAPSKPPLPPFIPRRPGTRLFQAAAAGNKNRGHWFSIQDKETHRGKLHVGLKPTSNIIFSYMVHHMHVRHAEPKKLSNEQWCYSRLGKGASSSKAGRVFRSAIAKRHDDTTIETEDGCSVLIGRILNINRTRDNGFSQEVCECFEFGFPPQWLKLLYPNMEQQNEQSKSESTANAPRHSVEYYMKKLSMGFDFYSSTGCTSNTDGPATQSLSDLPDGNAGNMAASLGLYGGTRNMPEKPLTPPGETCCRGQESEQHEGMQIDVSEQGIVNRSVSSVSVNLSTGSICPNSKVDESILVPSKIVPVEKEGYRSRSDCCQAEDAADIPENMLSCSSEQEMATLPIDSAIVNENLNSTSSDLGEPGTPKCGKVSVNLGTTDALELTNENMTPQFGAVRGSEESTVRRLRSGNVFGTPSGGPVKRRYKKKNIQHEASGKMMAPNEGGTSITYLTSHENPTSALVERSSGDKVLHGTPRSRITKTPLSYVHHFPLTCSKSKALSAATPESVKMK</sequence>
<dbReference type="AlphaFoldDB" id="A0A8T0Q2F7"/>
<comment type="caution">
    <text evidence="3">The sequence shown here is derived from an EMBL/GenBank/DDBJ whole genome shotgun (WGS) entry which is preliminary data.</text>
</comment>
<gene>
    <name evidence="3" type="ORF">PVAP13_7NG129184</name>
</gene>
<feature type="domain" description="SANTA" evidence="2">
    <location>
        <begin position="369"/>
        <end position="429"/>
    </location>
</feature>
<evidence type="ECO:0000313" key="4">
    <source>
        <dbReference type="Proteomes" id="UP000823388"/>
    </source>
</evidence>
<protein>
    <recommendedName>
        <fullName evidence="2">SANTA domain-containing protein</fullName>
    </recommendedName>
</protein>
<name>A0A8T0Q2F7_PANVG</name>
<dbReference type="PANTHER" id="PTHR35311">
    <property type="entry name" value="KINETOCHORE-ASSOCIATED PROTEIN KNL-2 HOMOLOG"/>
    <property type="match status" value="1"/>
</dbReference>
<keyword evidence="4" id="KW-1185">Reference proteome</keyword>
<organism evidence="3 4">
    <name type="scientific">Panicum virgatum</name>
    <name type="common">Blackwell switchgrass</name>
    <dbReference type="NCBI Taxonomy" id="38727"/>
    <lineage>
        <taxon>Eukaryota</taxon>
        <taxon>Viridiplantae</taxon>
        <taxon>Streptophyta</taxon>
        <taxon>Embryophyta</taxon>
        <taxon>Tracheophyta</taxon>
        <taxon>Spermatophyta</taxon>
        <taxon>Magnoliopsida</taxon>
        <taxon>Liliopsida</taxon>
        <taxon>Poales</taxon>
        <taxon>Poaceae</taxon>
        <taxon>PACMAD clade</taxon>
        <taxon>Panicoideae</taxon>
        <taxon>Panicodae</taxon>
        <taxon>Paniceae</taxon>
        <taxon>Panicinae</taxon>
        <taxon>Panicum</taxon>
        <taxon>Panicum sect. Hiantes</taxon>
    </lineage>
</organism>
<dbReference type="Proteomes" id="UP000823388">
    <property type="component" value="Chromosome 7N"/>
</dbReference>
<feature type="region of interest" description="Disordered" evidence="1">
    <location>
        <begin position="186"/>
        <end position="227"/>
    </location>
</feature>
<evidence type="ECO:0000256" key="1">
    <source>
        <dbReference type="SAM" id="MobiDB-lite"/>
    </source>
</evidence>
<feature type="compositionally biased region" description="Acidic residues" evidence="1">
    <location>
        <begin position="212"/>
        <end position="223"/>
    </location>
</feature>
<dbReference type="InterPro" id="IPR015216">
    <property type="entry name" value="SANTA"/>
</dbReference>
<dbReference type="InterPro" id="IPR053090">
    <property type="entry name" value="Centromere_KNL-2_homolog"/>
</dbReference>
<proteinExistence type="predicted"/>
<dbReference type="EMBL" id="CM029050">
    <property type="protein sequence ID" value="KAG2564454.1"/>
    <property type="molecule type" value="Genomic_DNA"/>
</dbReference>
<evidence type="ECO:0000313" key="3">
    <source>
        <dbReference type="EMBL" id="KAG2564454.1"/>
    </source>
</evidence>
<feature type="compositionally biased region" description="Basic and acidic residues" evidence="1">
    <location>
        <begin position="186"/>
        <end position="197"/>
    </location>
</feature>
<evidence type="ECO:0000259" key="2">
    <source>
        <dbReference type="Pfam" id="PF09133"/>
    </source>
</evidence>
<accession>A0A8T0Q2F7</accession>
<reference evidence="3" key="1">
    <citation type="submission" date="2020-05" db="EMBL/GenBank/DDBJ databases">
        <title>WGS assembly of Panicum virgatum.</title>
        <authorList>
            <person name="Lovell J.T."/>
            <person name="Jenkins J."/>
            <person name="Shu S."/>
            <person name="Juenger T.E."/>
            <person name="Schmutz J."/>
        </authorList>
    </citation>
    <scope>NUCLEOTIDE SEQUENCE</scope>
    <source>
        <strain evidence="3">AP13</strain>
    </source>
</reference>